<name>A0A836GTG6_9TRYP</name>
<feature type="region of interest" description="Disordered" evidence="2">
    <location>
        <begin position="1"/>
        <end position="38"/>
    </location>
</feature>
<dbReference type="RefSeq" id="XP_067173780.1">
    <property type="nucleotide sequence ID" value="XM_067317675.1"/>
</dbReference>
<dbReference type="InterPro" id="IPR036339">
    <property type="entry name" value="PUB-like_dom_sf"/>
</dbReference>
<accession>A0A836GTG6</accession>
<evidence type="ECO:0000256" key="1">
    <source>
        <dbReference type="SAM" id="Coils"/>
    </source>
</evidence>
<dbReference type="PANTHER" id="PTHR46713:SF1">
    <property type="entry name" value="F13M7.16 PROTEIN"/>
    <property type="match status" value="1"/>
</dbReference>
<keyword evidence="5" id="KW-1185">Reference proteome</keyword>
<keyword evidence="1" id="KW-0175">Coiled coil</keyword>
<dbReference type="PANTHER" id="PTHR46713">
    <property type="entry name" value="F13M7.16 PROTEIN"/>
    <property type="match status" value="1"/>
</dbReference>
<dbReference type="GeneID" id="92510187"/>
<dbReference type="Pfam" id="PF09409">
    <property type="entry name" value="PUB"/>
    <property type="match status" value="1"/>
</dbReference>
<feature type="domain" description="PUB" evidence="3">
    <location>
        <begin position="281"/>
        <end position="340"/>
    </location>
</feature>
<feature type="coiled-coil region" evidence="1">
    <location>
        <begin position="105"/>
        <end position="171"/>
    </location>
</feature>
<feature type="coiled-coil region" evidence="1">
    <location>
        <begin position="205"/>
        <end position="232"/>
    </location>
</feature>
<evidence type="ECO:0000313" key="5">
    <source>
        <dbReference type="Proteomes" id="UP000673552"/>
    </source>
</evidence>
<reference evidence="4 5" key="1">
    <citation type="submission" date="2021-03" db="EMBL/GenBank/DDBJ databases">
        <title>Leishmania (Mundinia) martiniquensis Genome sequencing and assembly.</title>
        <authorList>
            <person name="Almutairi H."/>
            <person name="Gatherer D."/>
        </authorList>
    </citation>
    <scope>NUCLEOTIDE SEQUENCE [LARGE SCALE GENOMIC DNA]</scope>
    <source>
        <strain evidence="4">LSCM1</strain>
    </source>
</reference>
<evidence type="ECO:0000259" key="3">
    <source>
        <dbReference type="Pfam" id="PF09409"/>
    </source>
</evidence>
<dbReference type="AlphaFoldDB" id="A0A836GTG6"/>
<organism evidence="4 5">
    <name type="scientific">Leishmania martiniquensis</name>
    <dbReference type="NCBI Taxonomy" id="1580590"/>
    <lineage>
        <taxon>Eukaryota</taxon>
        <taxon>Discoba</taxon>
        <taxon>Euglenozoa</taxon>
        <taxon>Kinetoplastea</taxon>
        <taxon>Metakinetoplastina</taxon>
        <taxon>Trypanosomatida</taxon>
        <taxon>Trypanosomatidae</taxon>
        <taxon>Leishmaniinae</taxon>
        <taxon>Leishmania</taxon>
    </lineage>
</organism>
<dbReference type="CDD" id="cd09212">
    <property type="entry name" value="PUB"/>
    <property type="match status" value="1"/>
</dbReference>
<dbReference type="InterPro" id="IPR018997">
    <property type="entry name" value="PUB_domain"/>
</dbReference>
<dbReference type="SUPFAM" id="SSF143503">
    <property type="entry name" value="PUG domain-like"/>
    <property type="match status" value="1"/>
</dbReference>
<dbReference type="Gene3D" id="1.20.58.2190">
    <property type="match status" value="1"/>
</dbReference>
<sequence>MSSEDRDAEAPQADESAPMAKVTAEDSSSSDESDSGRYTISQTTFDALTARGFSDNAIKKSVVAGCINEATCAKWIQMHEGHPELDTALEDGVNVVIKAKRVLTEAEREVKLRELQERVRRTKEEEKLELQRKERERLEMGRNMIRMKKELEDVRRKMNMEEVRRENAANVEARRRIRVQIAADRLERRGHTKAEALALAEKEFEEATTAARAEAAARLAKLQEQQASAQTTTPTSGGTWNLSTLTAASSMPNKLAEWFAGDAPTCPQALVDKIRKREAADKTGECVRTLRLILGNIVTEPFDTKKRTLRVSTKAFRDTILPVEEAVQLLRWCGFALSTDAASSPSLCLSTVVMRRLYQVLALLDHEG</sequence>
<evidence type="ECO:0000313" key="4">
    <source>
        <dbReference type="EMBL" id="KAG5463843.1"/>
    </source>
</evidence>
<dbReference type="KEGG" id="lmat:92510187"/>
<evidence type="ECO:0000256" key="2">
    <source>
        <dbReference type="SAM" id="MobiDB-lite"/>
    </source>
</evidence>
<comment type="caution">
    <text evidence="4">The sequence shown here is derived from an EMBL/GenBank/DDBJ whole genome shotgun (WGS) entry which is preliminary data.</text>
</comment>
<proteinExistence type="predicted"/>
<dbReference type="Proteomes" id="UP000673552">
    <property type="component" value="Chromosome 36"/>
</dbReference>
<dbReference type="EMBL" id="JAFEUZ010000036">
    <property type="protein sequence ID" value="KAG5463843.1"/>
    <property type="molecule type" value="Genomic_DNA"/>
</dbReference>
<dbReference type="OrthoDB" id="49605at2759"/>
<dbReference type="SMART" id="SM00580">
    <property type="entry name" value="PUG"/>
    <property type="match status" value="1"/>
</dbReference>
<gene>
    <name evidence="4" type="ORF">LSCM1_00014</name>
</gene>
<protein>
    <recommendedName>
        <fullName evidence="3">PUB domain-containing protein</fullName>
    </recommendedName>
</protein>